<keyword evidence="2 5" id="KW-0812">Transmembrane</keyword>
<dbReference type="GO" id="GO:0008610">
    <property type="term" value="P:lipid biosynthetic process"/>
    <property type="evidence" value="ECO:0007669"/>
    <property type="project" value="InterPro"/>
</dbReference>
<keyword evidence="4 5" id="KW-0472">Membrane</keyword>
<proteinExistence type="predicted"/>
<dbReference type="GO" id="GO:0005506">
    <property type="term" value="F:iron ion binding"/>
    <property type="evidence" value="ECO:0007669"/>
    <property type="project" value="InterPro"/>
</dbReference>
<dbReference type="Pfam" id="PF04116">
    <property type="entry name" value="FA_hydroxylase"/>
    <property type="match status" value="1"/>
</dbReference>
<dbReference type="InterPro" id="IPR006694">
    <property type="entry name" value="Fatty_acid_hydroxylase"/>
</dbReference>
<feature type="transmembrane region" description="Helical" evidence="5">
    <location>
        <begin position="203"/>
        <end position="220"/>
    </location>
</feature>
<dbReference type="PATRIC" id="fig|1513271.3.peg.2925"/>
<gene>
    <name evidence="7" type="ORF">XM47_14230</name>
</gene>
<evidence type="ECO:0000259" key="6">
    <source>
        <dbReference type="Pfam" id="PF04116"/>
    </source>
</evidence>
<feature type="transmembrane region" description="Helical" evidence="5">
    <location>
        <begin position="180"/>
        <end position="197"/>
    </location>
</feature>
<sequence length="303" mass="35763">MNSEYLAWINQLAEQFNWLINPASRIYWLYLLASMPVVIIYTKIKPQNNINISGIFFNPKYWWNRSTKHDYFWMACNQVLLVLILTPIVWDQLSVAININRALINFFGMGDLISLPHLSLIFLFSFSLFILEDFSRFFVHWLYHKVPFLWRFHAIHHSATTLTPFTLYRVHSIEFLINNLRWLFVTGITSGIFMYLFSGKITVIEILGVNIFNFTFNLVLSNLRHSHIYIGFGRLEKLFISPAQHQIHHSLDEKHFNRNFGSCLAIWDRLFKSWLSSKDESILRFGISKKPPKLSGQLRAILN</sequence>
<protein>
    <recommendedName>
        <fullName evidence="6">Fatty acid hydroxylase domain-containing protein</fullName>
    </recommendedName>
</protein>
<dbReference type="STRING" id="1513271.XM47_14230"/>
<dbReference type="Proteomes" id="UP000037600">
    <property type="component" value="Unassembled WGS sequence"/>
</dbReference>
<feature type="transmembrane region" description="Helical" evidence="5">
    <location>
        <begin position="102"/>
        <end position="130"/>
    </location>
</feature>
<evidence type="ECO:0000256" key="3">
    <source>
        <dbReference type="ARBA" id="ARBA00022989"/>
    </source>
</evidence>
<keyword evidence="3 5" id="KW-1133">Transmembrane helix</keyword>
<dbReference type="AlphaFoldDB" id="A0A0J8GUX0"/>
<accession>A0A0J8GUX0</accession>
<comment type="subcellular location">
    <subcellularLocation>
        <location evidence="1">Membrane</location>
    </subcellularLocation>
</comment>
<evidence type="ECO:0000256" key="4">
    <source>
        <dbReference type="ARBA" id="ARBA00023136"/>
    </source>
</evidence>
<evidence type="ECO:0000256" key="1">
    <source>
        <dbReference type="ARBA" id="ARBA00004370"/>
    </source>
</evidence>
<reference evidence="7 8" key="1">
    <citation type="submission" date="2015-04" db="EMBL/GenBank/DDBJ databases">
        <title>Draft Genome Sequence of the Novel Agar-Digesting Marine Bacterium Q1.</title>
        <authorList>
            <person name="Li Y."/>
            <person name="Li D."/>
            <person name="Chen G."/>
            <person name="Du Z."/>
        </authorList>
    </citation>
    <scope>NUCLEOTIDE SEQUENCE [LARGE SCALE GENOMIC DNA]</scope>
    <source>
        <strain evidence="7 8">Q1</strain>
    </source>
</reference>
<evidence type="ECO:0000256" key="5">
    <source>
        <dbReference type="SAM" id="Phobius"/>
    </source>
</evidence>
<name>A0A0J8GUX0_9ALTE</name>
<dbReference type="EMBL" id="LAZL01000024">
    <property type="protein sequence ID" value="KMT64488.1"/>
    <property type="molecule type" value="Genomic_DNA"/>
</dbReference>
<dbReference type="InterPro" id="IPR050307">
    <property type="entry name" value="Sterol_Desaturase_Related"/>
</dbReference>
<organism evidence="7 8">
    <name type="scientific">Catenovulum maritimum</name>
    <dbReference type="NCBI Taxonomy" id="1513271"/>
    <lineage>
        <taxon>Bacteria</taxon>
        <taxon>Pseudomonadati</taxon>
        <taxon>Pseudomonadota</taxon>
        <taxon>Gammaproteobacteria</taxon>
        <taxon>Alteromonadales</taxon>
        <taxon>Alteromonadaceae</taxon>
        <taxon>Catenovulum</taxon>
    </lineage>
</organism>
<feature type="transmembrane region" description="Helical" evidence="5">
    <location>
        <begin position="71"/>
        <end position="90"/>
    </location>
</feature>
<evidence type="ECO:0000313" key="8">
    <source>
        <dbReference type="Proteomes" id="UP000037600"/>
    </source>
</evidence>
<evidence type="ECO:0000256" key="2">
    <source>
        <dbReference type="ARBA" id="ARBA00022692"/>
    </source>
</evidence>
<dbReference type="PANTHER" id="PTHR11863">
    <property type="entry name" value="STEROL DESATURASE"/>
    <property type="match status" value="1"/>
</dbReference>
<feature type="domain" description="Fatty acid hydroxylase" evidence="6">
    <location>
        <begin position="128"/>
        <end position="272"/>
    </location>
</feature>
<dbReference type="GO" id="GO:0016020">
    <property type="term" value="C:membrane"/>
    <property type="evidence" value="ECO:0007669"/>
    <property type="project" value="UniProtKB-SubCell"/>
</dbReference>
<keyword evidence="8" id="KW-1185">Reference proteome</keyword>
<comment type="caution">
    <text evidence="7">The sequence shown here is derived from an EMBL/GenBank/DDBJ whole genome shotgun (WGS) entry which is preliminary data.</text>
</comment>
<dbReference type="GO" id="GO:0016491">
    <property type="term" value="F:oxidoreductase activity"/>
    <property type="evidence" value="ECO:0007669"/>
    <property type="project" value="InterPro"/>
</dbReference>
<evidence type="ECO:0000313" key="7">
    <source>
        <dbReference type="EMBL" id="KMT64488.1"/>
    </source>
</evidence>
<feature type="transmembrane region" description="Helical" evidence="5">
    <location>
        <begin position="26"/>
        <end position="44"/>
    </location>
</feature>